<dbReference type="InterPro" id="IPR036291">
    <property type="entry name" value="NAD(P)-bd_dom_sf"/>
</dbReference>
<reference evidence="2 3" key="1">
    <citation type="submission" date="2012-06" db="EMBL/GenBank/DDBJ databases">
        <title>Finished chromosome of genome of Crinalium epipsammum PCC 9333.</title>
        <authorList>
            <consortium name="US DOE Joint Genome Institute"/>
            <person name="Gugger M."/>
            <person name="Coursin T."/>
            <person name="Rippka R."/>
            <person name="Tandeau De Marsac N."/>
            <person name="Huntemann M."/>
            <person name="Wei C.-L."/>
            <person name="Han J."/>
            <person name="Detter J.C."/>
            <person name="Han C."/>
            <person name="Tapia R."/>
            <person name="Davenport K."/>
            <person name="Daligault H."/>
            <person name="Erkkila T."/>
            <person name="Gu W."/>
            <person name="Munk A.C.C."/>
            <person name="Teshima H."/>
            <person name="Xu Y."/>
            <person name="Chain P."/>
            <person name="Chen A."/>
            <person name="Krypides N."/>
            <person name="Mavromatis K."/>
            <person name="Markowitz V."/>
            <person name="Szeto E."/>
            <person name="Ivanova N."/>
            <person name="Mikhailova N."/>
            <person name="Ovchinnikova G."/>
            <person name="Pagani I."/>
            <person name="Pati A."/>
            <person name="Goodwin L."/>
            <person name="Peters L."/>
            <person name="Pitluck S."/>
            <person name="Woyke T."/>
            <person name="Kerfeld C."/>
        </authorList>
    </citation>
    <scope>NUCLEOTIDE SEQUENCE [LARGE SCALE GENOMIC DNA]</scope>
    <source>
        <strain evidence="2 3">PCC 9333</strain>
    </source>
</reference>
<evidence type="ECO:0000313" key="2">
    <source>
        <dbReference type="EMBL" id="AFZ12197.1"/>
    </source>
</evidence>
<dbReference type="InterPro" id="IPR001509">
    <property type="entry name" value="Epimerase_deHydtase"/>
</dbReference>
<dbReference type="STRING" id="1173022.Cri9333_1298"/>
<dbReference type="OrthoDB" id="9808276at2"/>
<dbReference type="PANTHER" id="PTHR48079">
    <property type="entry name" value="PROTEIN YEEZ"/>
    <property type="match status" value="1"/>
</dbReference>
<proteinExistence type="predicted"/>
<sequence length="279" mass="31008">MNIAIIGCGYVGSAVARHWKLEKSYIITVTTTSQERVAELEKIANQVVVIKGDDELALRSLLQNQDAVVVSVAPKGDRQVDANVYEQTYLRTAQTLVAALQHAPSVKQVIYTGSYSVYGDSKSVWLDEQSPVAPANSNGQVLCDTEQVLLQAANPHLKVCILRLGGIYGEARELVKIFSRWAGTTRPGKGEYFTHWIHLEDIVSAIDFALLNQLQGIYNLVNDVPMMARDLVELVCEHHNLPKVIWDESADEVKPYNSRVSNHKIKTAGYKFIHPQIIA</sequence>
<evidence type="ECO:0000259" key="1">
    <source>
        <dbReference type="Pfam" id="PF01370"/>
    </source>
</evidence>
<name>K9VXG8_9CYAN</name>
<dbReference type="CDD" id="cd05266">
    <property type="entry name" value="SDR_a4"/>
    <property type="match status" value="1"/>
</dbReference>
<organism evidence="2 3">
    <name type="scientific">Crinalium epipsammum PCC 9333</name>
    <dbReference type="NCBI Taxonomy" id="1173022"/>
    <lineage>
        <taxon>Bacteria</taxon>
        <taxon>Bacillati</taxon>
        <taxon>Cyanobacteriota</taxon>
        <taxon>Cyanophyceae</taxon>
        <taxon>Gomontiellales</taxon>
        <taxon>Gomontiellaceae</taxon>
        <taxon>Crinalium</taxon>
    </lineage>
</organism>
<dbReference type="Gene3D" id="3.40.50.720">
    <property type="entry name" value="NAD(P)-binding Rossmann-like Domain"/>
    <property type="match status" value="1"/>
</dbReference>
<gene>
    <name evidence="2" type="ORF">Cri9333_1298</name>
</gene>
<keyword evidence="3" id="KW-1185">Reference proteome</keyword>
<dbReference type="EMBL" id="CP003620">
    <property type="protein sequence ID" value="AFZ12197.1"/>
    <property type="molecule type" value="Genomic_DNA"/>
</dbReference>
<dbReference type="SUPFAM" id="SSF51735">
    <property type="entry name" value="NAD(P)-binding Rossmann-fold domains"/>
    <property type="match status" value="1"/>
</dbReference>
<accession>K9VXG8</accession>
<dbReference type="PATRIC" id="fig|1173022.3.peg.1410"/>
<evidence type="ECO:0000313" key="3">
    <source>
        <dbReference type="Proteomes" id="UP000010472"/>
    </source>
</evidence>
<dbReference type="Proteomes" id="UP000010472">
    <property type="component" value="Chromosome"/>
</dbReference>
<dbReference type="RefSeq" id="WP_015202319.1">
    <property type="nucleotide sequence ID" value="NC_019753.1"/>
</dbReference>
<dbReference type="GO" id="GO:0004029">
    <property type="term" value="F:aldehyde dehydrogenase (NAD+) activity"/>
    <property type="evidence" value="ECO:0007669"/>
    <property type="project" value="TreeGrafter"/>
</dbReference>
<protein>
    <submittedName>
        <fullName evidence="2">NAD-dependent epimerase/dehydratase</fullName>
    </submittedName>
</protein>
<dbReference type="InterPro" id="IPR051783">
    <property type="entry name" value="NAD(P)-dependent_oxidoreduct"/>
</dbReference>
<dbReference type="AlphaFoldDB" id="K9VXG8"/>
<feature type="domain" description="NAD-dependent epimerase/dehydratase" evidence="1">
    <location>
        <begin position="5"/>
        <end position="219"/>
    </location>
</feature>
<dbReference type="GO" id="GO:0005737">
    <property type="term" value="C:cytoplasm"/>
    <property type="evidence" value="ECO:0007669"/>
    <property type="project" value="TreeGrafter"/>
</dbReference>
<dbReference type="HOGENOM" id="CLU_007383_11_0_3"/>
<dbReference type="Pfam" id="PF01370">
    <property type="entry name" value="Epimerase"/>
    <property type="match status" value="1"/>
</dbReference>
<dbReference type="eggNOG" id="COG0451">
    <property type="taxonomic scope" value="Bacteria"/>
</dbReference>
<dbReference type="PANTHER" id="PTHR48079:SF6">
    <property type="entry name" value="NAD(P)-BINDING DOMAIN-CONTAINING PROTEIN-RELATED"/>
    <property type="match status" value="1"/>
</dbReference>
<dbReference type="KEGG" id="cep:Cri9333_1298"/>